<dbReference type="InterPro" id="IPR018289">
    <property type="entry name" value="MULE_transposase_dom"/>
</dbReference>
<reference evidence="7 8" key="1">
    <citation type="journal article" date="2023" name="BMC Biol.">
        <title>The compact genome of the sponge Oopsacas minuta (Hexactinellida) is lacking key metazoan core genes.</title>
        <authorList>
            <person name="Santini S."/>
            <person name="Schenkelaars Q."/>
            <person name="Jourda C."/>
            <person name="Duchesne M."/>
            <person name="Belahbib H."/>
            <person name="Rocher C."/>
            <person name="Selva M."/>
            <person name="Riesgo A."/>
            <person name="Vervoort M."/>
            <person name="Leys S.P."/>
            <person name="Kodjabachian L."/>
            <person name="Le Bivic A."/>
            <person name="Borchiellini C."/>
            <person name="Claverie J.M."/>
            <person name="Renard E."/>
        </authorList>
    </citation>
    <scope>NUCLEOTIDE SEQUENCE [LARGE SCALE GENOMIC DNA]</scope>
    <source>
        <strain evidence="7">SPO-2</strain>
    </source>
</reference>
<evidence type="ECO:0000313" key="7">
    <source>
        <dbReference type="EMBL" id="KAI6658186.1"/>
    </source>
</evidence>
<dbReference type="InterPro" id="IPR001841">
    <property type="entry name" value="Znf_RING"/>
</dbReference>
<evidence type="ECO:0000256" key="2">
    <source>
        <dbReference type="ARBA" id="ARBA00022771"/>
    </source>
</evidence>
<feature type="coiled-coil region" evidence="5">
    <location>
        <begin position="387"/>
        <end position="421"/>
    </location>
</feature>
<dbReference type="PROSITE" id="PS50089">
    <property type="entry name" value="ZF_RING_2"/>
    <property type="match status" value="1"/>
</dbReference>
<dbReference type="PANTHER" id="PTHR12183">
    <property type="entry name" value="MITOCHONDRIAL UBIQUITIN LIGASE ACTIVATOR OF NFKB 1"/>
    <property type="match status" value="1"/>
</dbReference>
<proteinExistence type="predicted"/>
<dbReference type="GO" id="GO:0016567">
    <property type="term" value="P:protein ubiquitination"/>
    <property type="evidence" value="ECO:0007669"/>
    <property type="project" value="TreeGrafter"/>
</dbReference>
<accession>A0AAV7KAV9</accession>
<dbReference type="InterPro" id="IPR051652">
    <property type="entry name" value="MDM2_MDM4_MUL1"/>
</dbReference>
<keyword evidence="2 4" id="KW-0863">Zinc-finger</keyword>
<feature type="domain" description="RING-type" evidence="6">
    <location>
        <begin position="485"/>
        <end position="524"/>
    </location>
</feature>
<keyword evidence="3" id="KW-0862">Zinc</keyword>
<dbReference type="Pfam" id="PF10551">
    <property type="entry name" value="MULE"/>
    <property type="match status" value="1"/>
</dbReference>
<protein>
    <recommendedName>
        <fullName evidence="6">RING-type domain-containing protein</fullName>
    </recommendedName>
</protein>
<dbReference type="SUPFAM" id="SSF57850">
    <property type="entry name" value="RING/U-box"/>
    <property type="match status" value="1"/>
</dbReference>
<dbReference type="InterPro" id="IPR013083">
    <property type="entry name" value="Znf_RING/FYVE/PHD"/>
</dbReference>
<dbReference type="GO" id="GO:0008270">
    <property type="term" value="F:zinc ion binding"/>
    <property type="evidence" value="ECO:0007669"/>
    <property type="project" value="UniProtKB-KW"/>
</dbReference>
<dbReference type="AlphaFoldDB" id="A0AAV7KAV9"/>
<evidence type="ECO:0000313" key="8">
    <source>
        <dbReference type="Proteomes" id="UP001165289"/>
    </source>
</evidence>
<organism evidence="7 8">
    <name type="scientific">Oopsacas minuta</name>
    <dbReference type="NCBI Taxonomy" id="111878"/>
    <lineage>
        <taxon>Eukaryota</taxon>
        <taxon>Metazoa</taxon>
        <taxon>Porifera</taxon>
        <taxon>Hexactinellida</taxon>
        <taxon>Hexasterophora</taxon>
        <taxon>Lyssacinosida</taxon>
        <taxon>Leucopsacidae</taxon>
        <taxon>Oopsacas</taxon>
    </lineage>
</organism>
<comment type="caution">
    <text evidence="7">The sequence shown here is derived from an EMBL/GenBank/DDBJ whole genome shotgun (WGS) entry which is preliminary data.</text>
</comment>
<name>A0AAV7KAV9_9METZ</name>
<dbReference type="EMBL" id="JAKMXF010000099">
    <property type="protein sequence ID" value="KAI6658186.1"/>
    <property type="molecule type" value="Genomic_DNA"/>
</dbReference>
<dbReference type="Gene3D" id="3.30.40.10">
    <property type="entry name" value="Zinc/RING finger domain, C3HC4 (zinc finger)"/>
    <property type="match status" value="1"/>
</dbReference>
<evidence type="ECO:0000256" key="4">
    <source>
        <dbReference type="PROSITE-ProRule" id="PRU00175"/>
    </source>
</evidence>
<sequence length="535" mass="62181">MEYSVIEGKKIGSVNYECQSFRYIQSSSSSTSIYLRCTLWRCKEIECHGTGRIHLTTNLFYLKKDHNHPEASYESSVIVLNNRIKRAAESSTGNLREIFDDVTSTDQAGALVSYRSVRNTMVKRRRLELPGNPLTPEQFEVMIKQTRFSHFFRTMIISSEGFAALFWSDFMFESLKNTDAINFDATFFVVPKLFYQLFTIFLQEGHHALPAIHILMSKKSESLYDDVLQKVREFMPDFKPKLAVGDYERASRNSFRTAFNSIEVSGCLFHFSRAIWKRLTKLHLTSSYTKNSEFNGWVRSVMVLPMLPEEEILPVYRLLSGVTLQNMKDHEIINLQRLKSYIKREWINRNDLSISHSIQTTNNCSEVYHRGLKSLIRVKKPNLWAFMECLEKTLKKYDLEYQRMKNDLEIGERSAKDINNEKIRNKCKEKLQRKECTSLEYIKEISNTIGNPKFWTYSGSTELEESIDETSDSSSDEESMVKNPCIICLNSRDLTFVFIPCGHANVCGNCELNFTLGDRCPVCRSIIMNKMQIFQ</sequence>
<keyword evidence="1" id="KW-0479">Metal-binding</keyword>
<keyword evidence="5" id="KW-0175">Coiled coil</keyword>
<gene>
    <name evidence="7" type="ORF">LOD99_15455</name>
</gene>
<evidence type="ECO:0000259" key="6">
    <source>
        <dbReference type="PROSITE" id="PS50089"/>
    </source>
</evidence>
<dbReference type="Proteomes" id="UP001165289">
    <property type="component" value="Unassembled WGS sequence"/>
</dbReference>
<keyword evidence="8" id="KW-1185">Reference proteome</keyword>
<evidence type="ECO:0000256" key="1">
    <source>
        <dbReference type="ARBA" id="ARBA00022723"/>
    </source>
</evidence>
<dbReference type="PANTHER" id="PTHR12183:SF32">
    <property type="entry name" value="MITOCHONDRIAL E3 UBIQUITIN PROTEIN LIGASE 1"/>
    <property type="match status" value="1"/>
</dbReference>
<evidence type="ECO:0000256" key="5">
    <source>
        <dbReference type="SAM" id="Coils"/>
    </source>
</evidence>
<dbReference type="Pfam" id="PF13920">
    <property type="entry name" value="zf-C3HC4_3"/>
    <property type="match status" value="1"/>
</dbReference>
<dbReference type="GO" id="GO:0004842">
    <property type="term" value="F:ubiquitin-protein transferase activity"/>
    <property type="evidence" value="ECO:0007669"/>
    <property type="project" value="TreeGrafter"/>
</dbReference>
<evidence type="ECO:0000256" key="3">
    <source>
        <dbReference type="ARBA" id="ARBA00022833"/>
    </source>
</evidence>